<dbReference type="InterPro" id="IPR022645">
    <property type="entry name" value="SecD/SecF_bac"/>
</dbReference>
<dbReference type="RefSeq" id="WP_014270713.1">
    <property type="nucleotide sequence ID" value="NC_016633.1"/>
</dbReference>
<comment type="subunit">
    <text evidence="10">Forms a complex with SecD. Part of the essential Sec protein translocation apparatus which comprises SecA, SecYEG and auxiliary proteins SecDF. Other proteins may also be involved.</text>
</comment>
<dbReference type="GO" id="GO:0015450">
    <property type="term" value="F:protein-transporting ATPase activity"/>
    <property type="evidence" value="ECO:0007669"/>
    <property type="project" value="InterPro"/>
</dbReference>
<feature type="transmembrane region" description="Helical" evidence="10">
    <location>
        <begin position="358"/>
        <end position="384"/>
    </location>
</feature>
<name>G8QR24_SPHPG</name>
<feature type="domain" description="SSD" evidence="11">
    <location>
        <begin position="223"/>
        <end position="383"/>
    </location>
</feature>
<dbReference type="InterPro" id="IPR055344">
    <property type="entry name" value="SecD_SecF_C_bact"/>
</dbReference>
<dbReference type="AlphaFoldDB" id="G8QR24"/>
<evidence type="ECO:0000256" key="8">
    <source>
        <dbReference type="ARBA" id="ARBA00023010"/>
    </source>
</evidence>
<feature type="transmembrane region" description="Helical" evidence="10">
    <location>
        <begin position="334"/>
        <end position="352"/>
    </location>
</feature>
<evidence type="ECO:0000256" key="2">
    <source>
        <dbReference type="ARBA" id="ARBA00022448"/>
    </source>
</evidence>
<feature type="transmembrane region" description="Helical" evidence="10">
    <location>
        <begin position="259"/>
        <end position="278"/>
    </location>
</feature>
<dbReference type="PANTHER" id="PTHR30081:SF8">
    <property type="entry name" value="PROTEIN TRANSLOCASE SUBUNIT SECF"/>
    <property type="match status" value="1"/>
</dbReference>
<feature type="transmembrane region" description="Helical" evidence="10">
    <location>
        <begin position="12"/>
        <end position="32"/>
    </location>
</feature>
<proteinExistence type="inferred from homology"/>
<evidence type="ECO:0000256" key="1">
    <source>
        <dbReference type="ARBA" id="ARBA00004651"/>
    </source>
</evidence>
<dbReference type="Gene3D" id="1.20.1640.10">
    <property type="entry name" value="Multidrug efflux transporter AcrB transmembrane domain"/>
    <property type="match status" value="1"/>
</dbReference>
<protein>
    <recommendedName>
        <fullName evidence="10">Protein-export membrane protein SecF</fullName>
    </recommendedName>
</protein>
<evidence type="ECO:0000256" key="10">
    <source>
        <dbReference type="HAMAP-Rule" id="MF_01464"/>
    </source>
</evidence>
<keyword evidence="13" id="KW-1185">Reference proteome</keyword>
<keyword evidence="5 10" id="KW-0812">Transmembrane</keyword>
<keyword evidence="8 10" id="KW-0811">Translocation</keyword>
<dbReference type="InterPro" id="IPR048634">
    <property type="entry name" value="SecD_SecF_C"/>
</dbReference>
<dbReference type="PANTHER" id="PTHR30081">
    <property type="entry name" value="PROTEIN-EXPORT MEMBRANE PROTEIN SEC"/>
    <property type="match status" value="1"/>
</dbReference>
<evidence type="ECO:0000256" key="4">
    <source>
        <dbReference type="ARBA" id="ARBA00022519"/>
    </source>
</evidence>
<dbReference type="EMBL" id="CP003155">
    <property type="protein sequence ID" value="AEV29872.1"/>
    <property type="molecule type" value="Genomic_DNA"/>
</dbReference>
<dbReference type="KEGG" id="sgp:SpiGrapes_2085"/>
<reference evidence="12 13" key="1">
    <citation type="submission" date="2011-11" db="EMBL/GenBank/DDBJ databases">
        <title>Complete sequence of Spirochaeta sp. grapes.</title>
        <authorList>
            <consortium name="US DOE Joint Genome Institute"/>
            <person name="Lucas S."/>
            <person name="Han J."/>
            <person name="Lapidus A."/>
            <person name="Cheng J.-F."/>
            <person name="Goodwin L."/>
            <person name="Pitluck S."/>
            <person name="Peters L."/>
            <person name="Ovchinnikova G."/>
            <person name="Munk A.C."/>
            <person name="Detter J.C."/>
            <person name="Han C."/>
            <person name="Tapia R."/>
            <person name="Land M."/>
            <person name="Hauser L."/>
            <person name="Kyrpides N."/>
            <person name="Ivanova N."/>
            <person name="Pagani I."/>
            <person name="Ritalahtilisa K."/>
            <person name="Loeffler F."/>
            <person name="Woyke T."/>
        </authorList>
    </citation>
    <scope>NUCLEOTIDE SEQUENCE [LARGE SCALE GENOMIC DNA]</scope>
    <source>
        <strain evidence="13">ATCC BAA-1885 / DSM 22778 / Grapes</strain>
    </source>
</reference>
<sequence length="401" mass="42660">MLKKDIPVIKFRWYTSALAVILLISGIVALIVNGGFNLGVDFESGLSQRIQFAPTGLTVSYSGGDDATLSISGSSLLLEVRGADGVSTTVLDSVGYPTAADLAKGLSSVAKISTTVVDGSLKTENLLSGYGFPATLTAEPTLLNFQATGDKTIETIREALSSLGNVKVQTVGASENQTFQVRLGIKDGDTQSSMESAVKAALDSYFGKGSAVILQSDYIGAKFSATLVSSSILAIIVAMGLILVYVWIRFRFAFAVSSLIALMHDILMMLGVIAIFRFEFSGTTIAALLTIIGYSLNNTIVIFDRVRENISLNKGATLASQIDKSVTQSMTRTMMSGITTLIAIMPLAIFASGDIKMFAINMGFGIIFGTYSSNFLAPSFLYWISKAQKKDNAVEKAPKKV</sequence>
<dbReference type="SUPFAM" id="SSF82866">
    <property type="entry name" value="Multidrug efflux transporter AcrB transmembrane domain"/>
    <property type="match status" value="1"/>
</dbReference>
<dbReference type="STRING" id="158190.SpiGrapes_2085"/>
<evidence type="ECO:0000256" key="7">
    <source>
        <dbReference type="ARBA" id="ARBA00022989"/>
    </source>
</evidence>
<evidence type="ECO:0000256" key="3">
    <source>
        <dbReference type="ARBA" id="ARBA00022475"/>
    </source>
</evidence>
<organism evidence="12 13">
    <name type="scientific">Sphaerochaeta pleomorpha (strain ATCC BAA-1885 / DSM 22778 / Grapes)</name>
    <dbReference type="NCBI Taxonomy" id="158190"/>
    <lineage>
        <taxon>Bacteria</taxon>
        <taxon>Pseudomonadati</taxon>
        <taxon>Spirochaetota</taxon>
        <taxon>Spirochaetia</taxon>
        <taxon>Spirochaetales</taxon>
        <taxon>Sphaerochaetaceae</taxon>
        <taxon>Sphaerochaeta</taxon>
    </lineage>
</organism>
<dbReference type="Pfam" id="PF02355">
    <property type="entry name" value="SecD_SecF_C"/>
    <property type="match status" value="1"/>
</dbReference>
<dbReference type="GO" id="GO:0006605">
    <property type="term" value="P:protein targeting"/>
    <property type="evidence" value="ECO:0007669"/>
    <property type="project" value="UniProtKB-UniRule"/>
</dbReference>
<evidence type="ECO:0000259" key="11">
    <source>
        <dbReference type="PROSITE" id="PS50156"/>
    </source>
</evidence>
<evidence type="ECO:0000313" key="12">
    <source>
        <dbReference type="EMBL" id="AEV29872.1"/>
    </source>
</evidence>
<gene>
    <name evidence="10" type="primary">secF</name>
    <name evidence="12" type="ordered locus">SpiGrapes_2085</name>
</gene>
<dbReference type="GO" id="GO:0043952">
    <property type="term" value="P:protein transport by the Sec complex"/>
    <property type="evidence" value="ECO:0007669"/>
    <property type="project" value="UniProtKB-UniRule"/>
</dbReference>
<dbReference type="HAMAP" id="MF_01464_B">
    <property type="entry name" value="SecF_B"/>
    <property type="match status" value="1"/>
</dbReference>
<dbReference type="HOGENOM" id="CLU_050012_0_1_12"/>
<dbReference type="InterPro" id="IPR000731">
    <property type="entry name" value="SSD"/>
</dbReference>
<dbReference type="eggNOG" id="COG0341">
    <property type="taxonomic scope" value="Bacteria"/>
</dbReference>
<dbReference type="OrthoDB" id="9805019at2"/>
<dbReference type="NCBIfam" id="TIGR00966">
    <property type="entry name" value="transloc_SecF"/>
    <property type="match status" value="1"/>
</dbReference>
<dbReference type="GO" id="GO:0005886">
    <property type="term" value="C:plasma membrane"/>
    <property type="evidence" value="ECO:0007669"/>
    <property type="project" value="UniProtKB-SubCell"/>
</dbReference>
<dbReference type="Proteomes" id="UP000005632">
    <property type="component" value="Chromosome"/>
</dbReference>
<comment type="similarity">
    <text evidence="10">Belongs to the SecD/SecF family. SecF subfamily.</text>
</comment>
<comment type="function">
    <text evidence="10">Part of the Sec protein translocase complex. Interacts with the SecYEG preprotein conducting channel. SecDF uses the proton motive force (PMF) to complete protein translocation after the ATP-dependent function of SecA.</text>
</comment>
<comment type="subcellular location">
    <subcellularLocation>
        <location evidence="10">Cell inner membrane</location>
        <topology evidence="10">Multi-pass membrane protein</topology>
    </subcellularLocation>
    <subcellularLocation>
        <location evidence="1">Cell membrane</location>
        <topology evidence="1">Multi-pass membrane protein</topology>
    </subcellularLocation>
</comment>
<feature type="transmembrane region" description="Helical" evidence="10">
    <location>
        <begin position="284"/>
        <end position="303"/>
    </location>
</feature>
<keyword evidence="2 10" id="KW-0813">Transport</keyword>
<keyword evidence="7 10" id="KW-1133">Transmembrane helix</keyword>
<feature type="transmembrane region" description="Helical" evidence="10">
    <location>
        <begin position="223"/>
        <end position="247"/>
    </location>
</feature>
<accession>G8QR24</accession>
<dbReference type="InterPro" id="IPR005665">
    <property type="entry name" value="SecF_bac"/>
</dbReference>
<keyword evidence="9 10" id="KW-0472">Membrane</keyword>
<evidence type="ECO:0000313" key="13">
    <source>
        <dbReference type="Proteomes" id="UP000005632"/>
    </source>
</evidence>
<keyword evidence="6 10" id="KW-0653">Protein transport</keyword>
<evidence type="ECO:0000256" key="6">
    <source>
        <dbReference type="ARBA" id="ARBA00022927"/>
    </source>
</evidence>
<dbReference type="GO" id="GO:0065002">
    <property type="term" value="P:intracellular protein transmembrane transport"/>
    <property type="evidence" value="ECO:0007669"/>
    <property type="project" value="UniProtKB-UniRule"/>
</dbReference>
<dbReference type="NCBIfam" id="TIGR00916">
    <property type="entry name" value="2A0604s01"/>
    <property type="match status" value="1"/>
</dbReference>
<keyword evidence="4 10" id="KW-0997">Cell inner membrane</keyword>
<dbReference type="InterPro" id="IPR022813">
    <property type="entry name" value="SecD/SecF_arch_bac"/>
</dbReference>
<dbReference type="PROSITE" id="PS50156">
    <property type="entry name" value="SSD"/>
    <property type="match status" value="1"/>
</dbReference>
<keyword evidence="3 10" id="KW-1003">Cell membrane</keyword>
<evidence type="ECO:0000256" key="5">
    <source>
        <dbReference type="ARBA" id="ARBA00022692"/>
    </source>
</evidence>
<evidence type="ECO:0000256" key="9">
    <source>
        <dbReference type="ARBA" id="ARBA00023136"/>
    </source>
</evidence>
<dbReference type="PRINTS" id="PR01755">
    <property type="entry name" value="SECFTRNLCASE"/>
</dbReference>